<dbReference type="Gene3D" id="1.10.472.150">
    <property type="entry name" value="Glucose-regulated metallo-peptidase M90, N-terminal domain"/>
    <property type="match status" value="1"/>
</dbReference>
<gene>
    <name evidence="1" type="ORF">SAMN04487987_103129</name>
</gene>
<dbReference type="STRING" id="870482.SAMN04487987_103129"/>
<dbReference type="PANTHER" id="PTHR30164">
    <property type="entry name" value="MTFA PEPTIDASE"/>
    <property type="match status" value="1"/>
</dbReference>
<reference evidence="2" key="1">
    <citation type="submission" date="2016-10" db="EMBL/GenBank/DDBJ databases">
        <authorList>
            <person name="Varghese N."/>
            <person name="Submissions S."/>
        </authorList>
    </citation>
    <scope>NUCLEOTIDE SEQUENCE [LARGE SCALE GENOMIC DNA]</scope>
    <source>
        <strain evidence="2">DSM 25730</strain>
    </source>
</reference>
<evidence type="ECO:0000313" key="1">
    <source>
        <dbReference type="EMBL" id="SFD04204.1"/>
    </source>
</evidence>
<dbReference type="OrthoDB" id="9786424at2"/>
<dbReference type="GO" id="GO:0005829">
    <property type="term" value="C:cytosol"/>
    <property type="evidence" value="ECO:0007669"/>
    <property type="project" value="TreeGrafter"/>
</dbReference>
<dbReference type="PANTHER" id="PTHR30164:SF2">
    <property type="entry name" value="PROTEIN MTFA"/>
    <property type="match status" value="1"/>
</dbReference>
<dbReference type="CDD" id="cd20169">
    <property type="entry name" value="Peptidase_M90_mtfA"/>
    <property type="match status" value="1"/>
</dbReference>
<dbReference type="InterPro" id="IPR042252">
    <property type="entry name" value="MtfA_N"/>
</dbReference>
<dbReference type="Pfam" id="PF06167">
    <property type="entry name" value="Peptidase_M90"/>
    <property type="match status" value="1"/>
</dbReference>
<organism evidence="1 2">
    <name type="scientific">Algibacter pectinivorans</name>
    <dbReference type="NCBI Taxonomy" id="870482"/>
    <lineage>
        <taxon>Bacteria</taxon>
        <taxon>Pseudomonadati</taxon>
        <taxon>Bacteroidota</taxon>
        <taxon>Flavobacteriia</taxon>
        <taxon>Flavobacteriales</taxon>
        <taxon>Flavobacteriaceae</taxon>
        <taxon>Algibacter</taxon>
    </lineage>
</organism>
<dbReference type="GO" id="GO:0004177">
    <property type="term" value="F:aminopeptidase activity"/>
    <property type="evidence" value="ECO:0007669"/>
    <property type="project" value="TreeGrafter"/>
</dbReference>
<keyword evidence="2" id="KW-1185">Reference proteome</keyword>
<protein>
    <recommendedName>
        <fullName evidence="3">Peptidase</fullName>
    </recommendedName>
</protein>
<sequence length="259" mass="29924">MILGLVVCTLLLYGIYLYKNSNPKKIYKIPDTWHNLLLNHVLFYKNLESSKEQALFRAKIASFLSETHVEAVKFQLEELDVVLVAASAVIPVFCFDNWNYTNLTTVLIYPDHFNADYNFEGENRNIAGLVGTGRFKNQMILSRKALRLGFNNKTDKGNTAIHEFVHLIDKMDGDVDGVPKLLLSNTYAIPWLKLMHDKMEAINNNTSDIRNYGGTNQEEFFAVASEYFFERPKLFKRKHPELYKMMEDCFCKQKASLDN</sequence>
<dbReference type="GO" id="GO:0008237">
    <property type="term" value="F:metallopeptidase activity"/>
    <property type="evidence" value="ECO:0007669"/>
    <property type="project" value="InterPro"/>
</dbReference>
<accession>A0A1I1P2M4</accession>
<evidence type="ECO:0000313" key="2">
    <source>
        <dbReference type="Proteomes" id="UP000199439"/>
    </source>
</evidence>
<evidence type="ECO:0008006" key="3">
    <source>
        <dbReference type="Google" id="ProtNLM"/>
    </source>
</evidence>
<proteinExistence type="predicted"/>
<dbReference type="Gene3D" id="3.40.390.10">
    <property type="entry name" value="Collagenase (Catalytic Domain)"/>
    <property type="match status" value="1"/>
</dbReference>
<dbReference type="Proteomes" id="UP000199439">
    <property type="component" value="Unassembled WGS sequence"/>
</dbReference>
<dbReference type="EMBL" id="FOMI01000003">
    <property type="protein sequence ID" value="SFD04204.1"/>
    <property type="molecule type" value="Genomic_DNA"/>
</dbReference>
<dbReference type="SUPFAM" id="SSF55486">
    <property type="entry name" value="Metalloproteases ('zincins'), catalytic domain"/>
    <property type="match status" value="1"/>
</dbReference>
<dbReference type="InterPro" id="IPR024079">
    <property type="entry name" value="MetalloPept_cat_dom_sf"/>
</dbReference>
<dbReference type="AlphaFoldDB" id="A0A1I1P2M4"/>
<dbReference type="InterPro" id="IPR010384">
    <property type="entry name" value="MtfA_fam"/>
</dbReference>
<dbReference type="RefSeq" id="WP_092850183.1">
    <property type="nucleotide sequence ID" value="NZ_FOMI01000003.1"/>
</dbReference>
<name>A0A1I1P2M4_9FLAO</name>